<dbReference type="EMBL" id="KQ980489">
    <property type="protein sequence ID" value="KYN15862.1"/>
    <property type="molecule type" value="Genomic_DNA"/>
</dbReference>
<feature type="region of interest" description="Disordered" evidence="1">
    <location>
        <begin position="61"/>
        <end position="90"/>
    </location>
</feature>
<dbReference type="AlphaFoldDB" id="A0A195DSU0"/>
<keyword evidence="3" id="KW-1185">Reference proteome</keyword>
<evidence type="ECO:0000313" key="3">
    <source>
        <dbReference type="Proteomes" id="UP000078492"/>
    </source>
</evidence>
<sequence>MNTPIGNTSFDYRYVNVKGTIVKRPVQRRRCNAFPSGQNFPGKSTDCRRLAGQLSHDDLRKNDDRKAREVNRGSREFDGRSIPEIGRDDAVDTMESPIHKELTCQTQASDSIKGSPQSVLTKLETTQNNRRLHEETTPSSCGIRLMSISTNVD</sequence>
<organism evidence="2 3">
    <name type="scientific">Trachymyrmex cornetzi</name>
    <dbReference type="NCBI Taxonomy" id="471704"/>
    <lineage>
        <taxon>Eukaryota</taxon>
        <taxon>Metazoa</taxon>
        <taxon>Ecdysozoa</taxon>
        <taxon>Arthropoda</taxon>
        <taxon>Hexapoda</taxon>
        <taxon>Insecta</taxon>
        <taxon>Pterygota</taxon>
        <taxon>Neoptera</taxon>
        <taxon>Endopterygota</taxon>
        <taxon>Hymenoptera</taxon>
        <taxon>Apocrita</taxon>
        <taxon>Aculeata</taxon>
        <taxon>Formicoidea</taxon>
        <taxon>Formicidae</taxon>
        <taxon>Myrmicinae</taxon>
        <taxon>Trachymyrmex</taxon>
    </lineage>
</organism>
<reference evidence="2 3" key="1">
    <citation type="submission" date="2015-09" db="EMBL/GenBank/DDBJ databases">
        <title>Trachymyrmex cornetzi WGS genome.</title>
        <authorList>
            <person name="Nygaard S."/>
            <person name="Hu H."/>
            <person name="Boomsma J."/>
            <person name="Zhang G."/>
        </authorList>
    </citation>
    <scope>NUCLEOTIDE SEQUENCE [LARGE SCALE GENOMIC DNA]</scope>
    <source>
        <strain evidence="2">Tcor2-1</strain>
        <tissue evidence="2">Whole body</tissue>
    </source>
</reference>
<evidence type="ECO:0000256" key="1">
    <source>
        <dbReference type="SAM" id="MobiDB-lite"/>
    </source>
</evidence>
<feature type="region of interest" description="Disordered" evidence="1">
    <location>
        <begin position="127"/>
        <end position="153"/>
    </location>
</feature>
<evidence type="ECO:0000313" key="2">
    <source>
        <dbReference type="EMBL" id="KYN15862.1"/>
    </source>
</evidence>
<name>A0A195DSU0_9HYME</name>
<proteinExistence type="predicted"/>
<gene>
    <name evidence="2" type="ORF">ALC57_11943</name>
</gene>
<dbReference type="Proteomes" id="UP000078492">
    <property type="component" value="Unassembled WGS sequence"/>
</dbReference>
<accession>A0A195DSU0</accession>
<protein>
    <submittedName>
        <fullName evidence="2">Uncharacterized protein</fullName>
    </submittedName>
</protein>